<reference evidence="2" key="1">
    <citation type="journal article" date="2019" name="Sci. Rep.">
        <title>Draft genome of Tanacetum cinerariifolium, the natural source of mosquito coil.</title>
        <authorList>
            <person name="Yamashiro T."/>
            <person name="Shiraishi A."/>
            <person name="Satake H."/>
            <person name="Nakayama K."/>
        </authorList>
    </citation>
    <scope>NUCLEOTIDE SEQUENCE</scope>
</reference>
<name>A0A699HI02_TANCI</name>
<sequence>MPVFLLLIPNVDSLSNAVIYSFFASQSTSPQLNNEDLKQIDVDDIKEMDLKWQMAMLTMRARRFLQKTCRNLGATGPTSMGFDMTKVKCYNFYRKGHFARECRSPKDPRRPGAAEPHRRTIPVETSTSNALVSQCDGTGSYDWSYQAKEEPANFALMAFSSSSLTSDNENDLESIEAGLLVYKQNESTSEKTGLGYNSQVFTKAVFDCDNYYSSESDYESWPPSSLYDRFQPSGGYHAVPPPYTRTFMPPKTDLLFNNIPTIIETDYLAFNVQLSLTKRQIKTTIPVSPLPQQVLSLIVVAQEGIGKLVLGHHKQYAPLTHSKPQKHMVPTAMLTQSKPVSNTDVRPVSAALPNITAPVVSAAQGKQGTLVWRPKCPILNHDFLTTSASMTIKRFDYNDALGRSKSVMAWVPKRI</sequence>
<dbReference type="EMBL" id="BKCJ010159724">
    <property type="protein sequence ID" value="GEY20460.1"/>
    <property type="molecule type" value="Genomic_DNA"/>
</dbReference>
<dbReference type="GO" id="GO:0008270">
    <property type="term" value="F:zinc ion binding"/>
    <property type="evidence" value="ECO:0007669"/>
    <property type="project" value="InterPro"/>
</dbReference>
<evidence type="ECO:0000313" key="2">
    <source>
        <dbReference type="EMBL" id="GEY20460.1"/>
    </source>
</evidence>
<feature type="compositionally biased region" description="Basic and acidic residues" evidence="1">
    <location>
        <begin position="102"/>
        <end position="118"/>
    </location>
</feature>
<feature type="region of interest" description="Disordered" evidence="1">
    <location>
        <begin position="102"/>
        <end position="121"/>
    </location>
</feature>
<dbReference type="AlphaFoldDB" id="A0A699HI02"/>
<dbReference type="Gene3D" id="4.10.60.10">
    <property type="entry name" value="Zinc finger, CCHC-type"/>
    <property type="match status" value="1"/>
</dbReference>
<dbReference type="InterPro" id="IPR036875">
    <property type="entry name" value="Znf_CCHC_sf"/>
</dbReference>
<organism evidence="2">
    <name type="scientific">Tanacetum cinerariifolium</name>
    <name type="common">Dalmatian daisy</name>
    <name type="synonym">Chrysanthemum cinerariifolium</name>
    <dbReference type="NCBI Taxonomy" id="118510"/>
    <lineage>
        <taxon>Eukaryota</taxon>
        <taxon>Viridiplantae</taxon>
        <taxon>Streptophyta</taxon>
        <taxon>Embryophyta</taxon>
        <taxon>Tracheophyta</taxon>
        <taxon>Spermatophyta</taxon>
        <taxon>Magnoliopsida</taxon>
        <taxon>eudicotyledons</taxon>
        <taxon>Gunneridae</taxon>
        <taxon>Pentapetalae</taxon>
        <taxon>asterids</taxon>
        <taxon>campanulids</taxon>
        <taxon>Asterales</taxon>
        <taxon>Asteraceae</taxon>
        <taxon>Asteroideae</taxon>
        <taxon>Anthemideae</taxon>
        <taxon>Anthemidinae</taxon>
        <taxon>Tanacetum</taxon>
    </lineage>
</organism>
<accession>A0A699HI02</accession>
<gene>
    <name evidence="2" type="ORF">Tci_392434</name>
</gene>
<dbReference type="SUPFAM" id="SSF57756">
    <property type="entry name" value="Retrovirus zinc finger-like domains"/>
    <property type="match status" value="1"/>
</dbReference>
<proteinExistence type="predicted"/>
<protein>
    <submittedName>
        <fullName evidence="2">Uncharacterized protein</fullName>
    </submittedName>
</protein>
<comment type="caution">
    <text evidence="2">The sequence shown here is derived from an EMBL/GenBank/DDBJ whole genome shotgun (WGS) entry which is preliminary data.</text>
</comment>
<evidence type="ECO:0000256" key="1">
    <source>
        <dbReference type="SAM" id="MobiDB-lite"/>
    </source>
</evidence>
<dbReference type="GO" id="GO:0003676">
    <property type="term" value="F:nucleic acid binding"/>
    <property type="evidence" value="ECO:0007669"/>
    <property type="project" value="InterPro"/>
</dbReference>